<dbReference type="AlphaFoldDB" id="A0A2G8TE91"/>
<evidence type="ECO:0000256" key="1">
    <source>
        <dbReference type="SAM" id="Phobius"/>
    </source>
</evidence>
<protein>
    <submittedName>
        <fullName evidence="2">Uncharacterized protein</fullName>
    </submittedName>
</protein>
<feature type="transmembrane region" description="Helical" evidence="1">
    <location>
        <begin position="7"/>
        <end position="25"/>
    </location>
</feature>
<feature type="transmembrane region" description="Helical" evidence="1">
    <location>
        <begin position="158"/>
        <end position="179"/>
    </location>
</feature>
<dbReference type="RefSeq" id="WP_099789416.1">
    <property type="nucleotide sequence ID" value="NZ_JBHLYV010000098.1"/>
</dbReference>
<name>A0A2G8TE91_9BURK</name>
<keyword evidence="3" id="KW-1185">Reference proteome</keyword>
<dbReference type="EMBL" id="PDOC01000008">
    <property type="protein sequence ID" value="PIL44365.1"/>
    <property type="molecule type" value="Genomic_DNA"/>
</dbReference>
<evidence type="ECO:0000313" key="3">
    <source>
        <dbReference type="Proteomes" id="UP000230390"/>
    </source>
</evidence>
<dbReference type="OrthoDB" id="8745433at2"/>
<comment type="caution">
    <text evidence="2">The sequence shown here is derived from an EMBL/GenBank/DDBJ whole genome shotgun (WGS) entry which is preliminary data.</text>
</comment>
<reference evidence="2 3" key="1">
    <citation type="submission" date="2017-10" db="EMBL/GenBank/DDBJ databases">
        <title>Massilia psychrophilum sp. nov., a novel purple-pigmented bacterium isolated from Tianshan glacier, Xinjiang Municipality, China.</title>
        <authorList>
            <person name="Wang H."/>
        </authorList>
    </citation>
    <scope>NUCLEOTIDE SEQUENCE [LARGE SCALE GENOMIC DNA]</scope>
    <source>
        <strain evidence="2 3">JCM 30074</strain>
    </source>
</reference>
<proteinExistence type="predicted"/>
<accession>A0A2G8TE91</accession>
<gene>
    <name evidence="2" type="ORF">CR105_14995</name>
</gene>
<feature type="transmembrane region" description="Helical" evidence="1">
    <location>
        <begin position="128"/>
        <end position="152"/>
    </location>
</feature>
<evidence type="ECO:0000313" key="2">
    <source>
        <dbReference type="EMBL" id="PIL44365.1"/>
    </source>
</evidence>
<organism evidence="2 3">
    <name type="scientific">Massilia eurypsychrophila</name>
    <dbReference type="NCBI Taxonomy" id="1485217"/>
    <lineage>
        <taxon>Bacteria</taxon>
        <taxon>Pseudomonadati</taxon>
        <taxon>Pseudomonadota</taxon>
        <taxon>Betaproteobacteria</taxon>
        <taxon>Burkholderiales</taxon>
        <taxon>Oxalobacteraceae</taxon>
        <taxon>Telluria group</taxon>
        <taxon>Massilia</taxon>
    </lineage>
</organism>
<dbReference type="Proteomes" id="UP000230390">
    <property type="component" value="Unassembled WGS sequence"/>
</dbReference>
<keyword evidence="1" id="KW-0812">Transmembrane</keyword>
<keyword evidence="1" id="KW-0472">Membrane</keyword>
<keyword evidence="1" id="KW-1133">Transmembrane helix</keyword>
<feature type="transmembrane region" description="Helical" evidence="1">
    <location>
        <begin position="37"/>
        <end position="55"/>
    </location>
</feature>
<sequence length="294" mass="31741">MKSKKARIVRNVIQAVVVVGLGYLVRHKVAETGGATVWDAAGWLLTAWVVLRLAMAIKRGYANVRTHPQSGVNIKTLDQLTTASMPPWSRGFYQMEKLAYRGAWRTITARPLVPGGEFSVAGGPHSAVVWMAALMLVAMLAAVAVTFLPTWISGFWPRLLWFGGAGFALLYAEIWIFGWRRRLKEGGHRIDEGQLILDAGMRGSGAVALADIARCSVLGGGVDQVADAQLWTISPGERPNVLIELTGETALAVTAFGSPRDISKRRIALYVDQPAVFVDAVVRALAARTHSAAA</sequence>